<evidence type="ECO:0000256" key="8">
    <source>
        <dbReference type="ARBA" id="ARBA00022967"/>
    </source>
</evidence>
<keyword evidence="5" id="KW-0677">Repeat</keyword>
<dbReference type="InterPro" id="IPR003439">
    <property type="entry name" value="ABC_transporter-like_ATP-bd"/>
</dbReference>
<evidence type="ECO:0000256" key="5">
    <source>
        <dbReference type="ARBA" id="ARBA00022737"/>
    </source>
</evidence>
<evidence type="ECO:0000256" key="7">
    <source>
        <dbReference type="ARBA" id="ARBA00022840"/>
    </source>
</evidence>
<evidence type="ECO:0000256" key="3">
    <source>
        <dbReference type="ARBA" id="ARBA00022448"/>
    </source>
</evidence>
<keyword evidence="4" id="KW-1003">Cell membrane</keyword>
<evidence type="ECO:0000256" key="2">
    <source>
        <dbReference type="ARBA" id="ARBA00005417"/>
    </source>
</evidence>
<keyword evidence="9" id="KW-0472">Membrane</keyword>
<evidence type="ECO:0000313" key="12">
    <source>
        <dbReference type="EMBL" id="NMM94270.1"/>
    </source>
</evidence>
<keyword evidence="3" id="KW-0813">Transport</keyword>
<evidence type="ECO:0000259" key="11">
    <source>
        <dbReference type="PROSITE" id="PS50893"/>
    </source>
</evidence>
<evidence type="ECO:0000256" key="6">
    <source>
        <dbReference type="ARBA" id="ARBA00022741"/>
    </source>
</evidence>
<dbReference type="InterPro" id="IPR027417">
    <property type="entry name" value="P-loop_NTPase"/>
</dbReference>
<dbReference type="Pfam" id="PF00005">
    <property type="entry name" value="ABC_tran"/>
    <property type="match status" value="2"/>
</dbReference>
<sequence length="478" mass="51882">MNNDDPTIRSQHVEFTYDGAVEPAVHDTSLAVEPGECVVLCGASGCGKTTYTRIINALVPSFFHGAFSGRQYTCGLDTAGISIDQLTPLVGSVFQNPKTQYFNANTTDELAFPAENMGYTPEEINRRIGEVCERFGIAHLMDRSIFRLSGGQKQRIAMAAAVVLSPKLVVLDEPTSNLDAAAIADMRQMIEELKAQGMTVVIAEHRLAWLNGVADRYVVFDGGRIVQDYAAEEFLSLGAGCIAAMGLRALDLEPYRAKIRLLDQPVESSDAVVRTRGLRIGYRGREAFARPVPDMAFHAGQIVGVMGGNGCGKSTLVRTLTGLIEPLAGAVELHGKPAKPHDLTRAGFMVMQDVNYQLFSDGVRDELLIGLDDTNPQIVDQANKVLASLDLAPFAERHPMSLSGGQKQRVAIASALMSGKEFIVLDEPTSGLDRFHMEQVGRLLRQLADQGKAIAVVTHDEELAAGWCDRIINLERSL</sequence>
<gene>
    <name evidence="12" type="ORF">G1C95_1457</name>
</gene>
<dbReference type="CDD" id="cd03226">
    <property type="entry name" value="ABC_cobalt_CbiO_domain2"/>
    <property type="match status" value="1"/>
</dbReference>
<keyword evidence="8" id="KW-1278">Translocase</keyword>
<dbReference type="EMBL" id="JAAIII010000004">
    <property type="protein sequence ID" value="NMM94270.1"/>
    <property type="molecule type" value="Genomic_DNA"/>
</dbReference>
<dbReference type="AlphaFoldDB" id="A0A7Y0EQ09"/>
<dbReference type="GO" id="GO:0005524">
    <property type="term" value="F:ATP binding"/>
    <property type="evidence" value="ECO:0007669"/>
    <property type="project" value="UniProtKB-KW"/>
</dbReference>
<dbReference type="InterPro" id="IPR017871">
    <property type="entry name" value="ABC_transporter-like_CS"/>
</dbReference>
<dbReference type="GO" id="GO:0043190">
    <property type="term" value="C:ATP-binding cassette (ABC) transporter complex"/>
    <property type="evidence" value="ECO:0007669"/>
    <property type="project" value="TreeGrafter"/>
</dbReference>
<comment type="similarity">
    <text evidence="2">Belongs to the ABC transporter superfamily.</text>
</comment>
<dbReference type="RefSeq" id="WP_240947482.1">
    <property type="nucleotide sequence ID" value="NZ_JAAIII010000004.1"/>
</dbReference>
<dbReference type="Gene3D" id="3.40.50.300">
    <property type="entry name" value="P-loop containing nucleotide triphosphate hydrolases"/>
    <property type="match status" value="2"/>
</dbReference>
<dbReference type="PANTHER" id="PTHR43553">
    <property type="entry name" value="HEAVY METAL TRANSPORTER"/>
    <property type="match status" value="1"/>
</dbReference>
<keyword evidence="7 12" id="KW-0067">ATP-binding</keyword>
<name>A0A7Y0EQ09_9BIFI</name>
<dbReference type="GO" id="GO:0016887">
    <property type="term" value="F:ATP hydrolysis activity"/>
    <property type="evidence" value="ECO:0007669"/>
    <property type="project" value="InterPro"/>
</dbReference>
<reference evidence="12 13" key="1">
    <citation type="submission" date="2020-02" db="EMBL/GenBank/DDBJ databases">
        <title>Characterization of phylogenetic diversity of novel bifidobacterial species isolated in Czech ZOOs.</title>
        <authorList>
            <person name="Lugli G.A."/>
            <person name="Vera N.B."/>
            <person name="Ventura M."/>
        </authorList>
    </citation>
    <scope>NUCLEOTIDE SEQUENCE [LARGE SCALE GENOMIC DNA]</scope>
    <source>
        <strain evidence="12 13">DSM 109957</strain>
    </source>
</reference>
<dbReference type="PROSITE" id="PS50893">
    <property type="entry name" value="ABC_TRANSPORTER_2"/>
    <property type="match status" value="2"/>
</dbReference>
<keyword evidence="6" id="KW-0547">Nucleotide-binding</keyword>
<feature type="domain" description="ABC transporter" evidence="11">
    <location>
        <begin position="273"/>
        <end position="478"/>
    </location>
</feature>
<dbReference type="PROSITE" id="PS00211">
    <property type="entry name" value="ABC_TRANSPORTER_1"/>
    <property type="match status" value="2"/>
</dbReference>
<dbReference type="Proteomes" id="UP000532194">
    <property type="component" value="Unassembled WGS sequence"/>
</dbReference>
<dbReference type="InterPro" id="IPR050095">
    <property type="entry name" value="ECF_ABC_transporter_ATP-bd"/>
</dbReference>
<comment type="subcellular location">
    <subcellularLocation>
        <location evidence="1">Cell membrane</location>
        <topology evidence="1">Peripheral membrane protein</topology>
    </subcellularLocation>
</comment>
<dbReference type="SMART" id="SM00382">
    <property type="entry name" value="AAA"/>
    <property type="match status" value="2"/>
</dbReference>
<dbReference type="InterPro" id="IPR015856">
    <property type="entry name" value="ABC_transpr_CbiO/EcfA_su"/>
</dbReference>
<dbReference type="InterPro" id="IPR003593">
    <property type="entry name" value="AAA+_ATPase"/>
</dbReference>
<comment type="function">
    <text evidence="10">Probably part of an ABC transporter complex. Responsible for energy coupling to the transport system.</text>
</comment>
<evidence type="ECO:0000256" key="9">
    <source>
        <dbReference type="ARBA" id="ARBA00023136"/>
    </source>
</evidence>
<evidence type="ECO:0000256" key="1">
    <source>
        <dbReference type="ARBA" id="ARBA00004202"/>
    </source>
</evidence>
<organism evidence="12 13">
    <name type="scientific">Bifidobacterium oedipodis</name>
    <dbReference type="NCBI Taxonomy" id="2675322"/>
    <lineage>
        <taxon>Bacteria</taxon>
        <taxon>Bacillati</taxon>
        <taxon>Actinomycetota</taxon>
        <taxon>Actinomycetes</taxon>
        <taxon>Bifidobacteriales</taxon>
        <taxon>Bifidobacteriaceae</taxon>
        <taxon>Bifidobacterium</taxon>
    </lineage>
</organism>
<dbReference type="SUPFAM" id="SSF52540">
    <property type="entry name" value="P-loop containing nucleoside triphosphate hydrolases"/>
    <property type="match status" value="2"/>
</dbReference>
<protein>
    <submittedName>
        <fullName evidence="12">ABC transporter ATP-binding protein</fullName>
    </submittedName>
</protein>
<evidence type="ECO:0000256" key="10">
    <source>
        <dbReference type="ARBA" id="ARBA00025157"/>
    </source>
</evidence>
<dbReference type="PANTHER" id="PTHR43553:SF23">
    <property type="entry name" value="ABC TRANSPORTER ATP-BINDING COMPONENT"/>
    <property type="match status" value="1"/>
</dbReference>
<comment type="caution">
    <text evidence="12">The sequence shown here is derived from an EMBL/GenBank/DDBJ whole genome shotgun (WGS) entry which is preliminary data.</text>
</comment>
<dbReference type="GO" id="GO:0042626">
    <property type="term" value="F:ATPase-coupled transmembrane transporter activity"/>
    <property type="evidence" value="ECO:0007669"/>
    <property type="project" value="TreeGrafter"/>
</dbReference>
<evidence type="ECO:0000256" key="4">
    <source>
        <dbReference type="ARBA" id="ARBA00022475"/>
    </source>
</evidence>
<feature type="domain" description="ABC transporter" evidence="11">
    <location>
        <begin position="8"/>
        <end position="247"/>
    </location>
</feature>
<proteinExistence type="inferred from homology"/>
<accession>A0A7Y0EQ09</accession>
<keyword evidence="13" id="KW-1185">Reference proteome</keyword>
<dbReference type="CDD" id="cd03225">
    <property type="entry name" value="ABC_cobalt_CbiO_domain1"/>
    <property type="match status" value="1"/>
</dbReference>
<evidence type="ECO:0000313" key="13">
    <source>
        <dbReference type="Proteomes" id="UP000532194"/>
    </source>
</evidence>